<dbReference type="InterPro" id="IPR034904">
    <property type="entry name" value="FSCA_dom_sf"/>
</dbReference>
<dbReference type="eggNOG" id="arCOG01845">
    <property type="taxonomic scope" value="Archaea"/>
</dbReference>
<dbReference type="InterPro" id="IPR052339">
    <property type="entry name" value="Fe-S_Maturation_MIP18"/>
</dbReference>
<dbReference type="SUPFAM" id="SSF117916">
    <property type="entry name" value="Fe-S cluster assembly (FSCA) domain-like"/>
    <property type="match status" value="1"/>
</dbReference>
<gene>
    <name evidence="2" type="ordered locus">Aboo_0118</name>
</gene>
<accession>B5IEE0</accession>
<dbReference type="HOGENOM" id="CLU_091588_2_0_2"/>
<dbReference type="STRING" id="439481.Aboo_0118"/>
<dbReference type="InterPro" id="IPR002744">
    <property type="entry name" value="MIP18-like"/>
</dbReference>
<dbReference type="OrthoDB" id="371709at2157"/>
<dbReference type="EMBL" id="CP001941">
    <property type="protein sequence ID" value="ADD07930.1"/>
    <property type="molecule type" value="Genomic_DNA"/>
</dbReference>
<evidence type="ECO:0000313" key="3">
    <source>
        <dbReference type="Proteomes" id="UP000001400"/>
    </source>
</evidence>
<evidence type="ECO:0000259" key="1">
    <source>
        <dbReference type="Pfam" id="PF01883"/>
    </source>
</evidence>
<name>B5IEE0_ACIB4</name>
<sequence>MVKEEDVWNALRDVVDPEIGANLVDLGLIYEVRVDNGKDVYVKMTLTVPGCPLMNVLPAQVEERLKQLDGVGKITVQLTFDPPWSPDRMSEELRKLYGW</sequence>
<dbReference type="Pfam" id="PF01883">
    <property type="entry name" value="FeS_assembly_P"/>
    <property type="match status" value="1"/>
</dbReference>
<dbReference type="Proteomes" id="UP000001400">
    <property type="component" value="Chromosome"/>
</dbReference>
<keyword evidence="3" id="KW-1185">Reference proteome</keyword>
<dbReference type="PANTHER" id="PTHR42831">
    <property type="entry name" value="FE-S PROTEIN MATURATION AUXILIARY FACTOR YITW"/>
    <property type="match status" value="1"/>
</dbReference>
<proteinExistence type="predicted"/>
<protein>
    <recommendedName>
        <fullName evidence="1">MIP18 family-like domain-containing protein</fullName>
    </recommendedName>
</protein>
<evidence type="ECO:0000313" key="2">
    <source>
        <dbReference type="EMBL" id="ADD07930.1"/>
    </source>
</evidence>
<dbReference type="RefSeq" id="WP_008084838.1">
    <property type="nucleotide sequence ID" value="NC_013926.1"/>
</dbReference>
<organism evidence="2 3">
    <name type="scientific">Aciduliprofundum boonei (strain DSM 19572 / T469)</name>
    <dbReference type="NCBI Taxonomy" id="439481"/>
    <lineage>
        <taxon>Archaea</taxon>
        <taxon>Methanobacteriati</taxon>
        <taxon>Thermoplasmatota</taxon>
        <taxon>DHVE2 group</taxon>
        <taxon>Candidatus Aciduliprofundum</taxon>
    </lineage>
</organism>
<dbReference type="GeneID" id="8827054"/>
<dbReference type="AlphaFoldDB" id="B5IEE0"/>
<feature type="domain" description="MIP18 family-like" evidence="1">
    <location>
        <begin position="4"/>
        <end position="76"/>
    </location>
</feature>
<dbReference type="Gene3D" id="3.30.300.130">
    <property type="entry name" value="Fe-S cluster assembly (FSCA)"/>
    <property type="match status" value="1"/>
</dbReference>
<reference evidence="2" key="1">
    <citation type="submission" date="2010-02" db="EMBL/GenBank/DDBJ databases">
        <title>Complete sequence of Aciduliprofundum boonei T469.</title>
        <authorList>
            <consortium name="US DOE Joint Genome Institute"/>
            <person name="Lucas S."/>
            <person name="Copeland A."/>
            <person name="Lapidus A."/>
            <person name="Cheng J.-F."/>
            <person name="Bruce D."/>
            <person name="Goodwin L."/>
            <person name="Pitluck S."/>
            <person name="Saunders E."/>
            <person name="Detter J.C."/>
            <person name="Han C."/>
            <person name="Tapia R."/>
            <person name="Land M."/>
            <person name="Hauser L."/>
            <person name="Kyrpides N."/>
            <person name="Mikhailova N."/>
            <person name="Flores G."/>
            <person name="Reysenbach A.-L."/>
            <person name="Woyke T."/>
        </authorList>
    </citation>
    <scope>NUCLEOTIDE SEQUENCE</scope>
    <source>
        <strain evidence="2">T469</strain>
    </source>
</reference>
<dbReference type="KEGG" id="abi:Aboo_0118"/>
<dbReference type="PANTHER" id="PTHR42831:SF1">
    <property type="entry name" value="FE-S PROTEIN MATURATION AUXILIARY FACTOR YITW"/>
    <property type="match status" value="1"/>
</dbReference>